<keyword evidence="1" id="KW-0812">Transmembrane</keyword>
<sequence length="212" mass="24041">MNTIIRSTKVYLSYKKILYCMFNIIVAALLSYPGIFFVEKLSSKLYMMPILFLDFALILLLACFFGNDLEVGLNRRFIKTTVISKQINSLVPIIINNVLGIVYILLIAVIKYAVMKDKNSDMQNFADTLFVLLVTVGFISFIKVLILRLHIILAFFASVFILTLCAISKYHFIFLEFVKNTFHNNSSYIILCGAVISVLLNLIAYSCAALDD</sequence>
<protein>
    <recommendedName>
        <fullName evidence="4">ABC transporter permease</fullName>
    </recommendedName>
</protein>
<feature type="transmembrane region" description="Helical" evidence="1">
    <location>
        <begin position="153"/>
        <end position="175"/>
    </location>
</feature>
<evidence type="ECO:0000313" key="2">
    <source>
        <dbReference type="EMBL" id="MFL0248974.1"/>
    </source>
</evidence>
<reference evidence="2 3" key="1">
    <citation type="submission" date="2024-11" db="EMBL/GenBank/DDBJ databases">
        <authorList>
            <person name="Heng Y.C."/>
            <person name="Lim A.C.H."/>
            <person name="Lee J.K.Y."/>
            <person name="Kittelmann S."/>
        </authorList>
    </citation>
    <scope>NUCLEOTIDE SEQUENCE [LARGE SCALE GENOMIC DNA]</scope>
    <source>
        <strain evidence="2 3">WILCCON 0114</strain>
    </source>
</reference>
<evidence type="ECO:0000313" key="3">
    <source>
        <dbReference type="Proteomes" id="UP001623592"/>
    </source>
</evidence>
<keyword evidence="3" id="KW-1185">Reference proteome</keyword>
<name>A0ABW8T8X0_9CLOT</name>
<keyword evidence="1" id="KW-1133">Transmembrane helix</keyword>
<feature type="transmembrane region" description="Helical" evidence="1">
    <location>
        <begin position="187"/>
        <end position="210"/>
    </location>
</feature>
<comment type="caution">
    <text evidence="2">The sequence shown here is derived from an EMBL/GenBank/DDBJ whole genome shotgun (WGS) entry which is preliminary data.</text>
</comment>
<dbReference type="EMBL" id="JBJIAA010000001">
    <property type="protein sequence ID" value="MFL0248974.1"/>
    <property type="molecule type" value="Genomic_DNA"/>
</dbReference>
<feature type="transmembrane region" description="Helical" evidence="1">
    <location>
        <begin position="125"/>
        <end position="146"/>
    </location>
</feature>
<accession>A0ABW8T8X0</accession>
<feature type="transmembrane region" description="Helical" evidence="1">
    <location>
        <begin position="17"/>
        <end position="38"/>
    </location>
</feature>
<keyword evidence="1" id="KW-0472">Membrane</keyword>
<dbReference type="Proteomes" id="UP001623592">
    <property type="component" value="Unassembled WGS sequence"/>
</dbReference>
<gene>
    <name evidence="2" type="ORF">ACJDT4_00950</name>
</gene>
<dbReference type="RefSeq" id="WP_406785650.1">
    <property type="nucleotide sequence ID" value="NZ_JBJIAA010000001.1"/>
</dbReference>
<organism evidence="2 3">
    <name type="scientific">Clostridium neuense</name>
    <dbReference type="NCBI Taxonomy" id="1728934"/>
    <lineage>
        <taxon>Bacteria</taxon>
        <taxon>Bacillati</taxon>
        <taxon>Bacillota</taxon>
        <taxon>Clostridia</taxon>
        <taxon>Eubacteriales</taxon>
        <taxon>Clostridiaceae</taxon>
        <taxon>Clostridium</taxon>
    </lineage>
</organism>
<proteinExistence type="predicted"/>
<evidence type="ECO:0000256" key="1">
    <source>
        <dbReference type="SAM" id="Phobius"/>
    </source>
</evidence>
<feature type="transmembrane region" description="Helical" evidence="1">
    <location>
        <begin position="90"/>
        <end position="113"/>
    </location>
</feature>
<evidence type="ECO:0008006" key="4">
    <source>
        <dbReference type="Google" id="ProtNLM"/>
    </source>
</evidence>
<feature type="transmembrane region" description="Helical" evidence="1">
    <location>
        <begin position="50"/>
        <end position="69"/>
    </location>
</feature>